<keyword evidence="1" id="KW-0472">Membrane</keyword>
<accession>A0A7S3XWZ3</accession>
<name>A0A7S3XWZ3_HETAK</name>
<organism evidence="2">
    <name type="scientific">Heterosigma akashiwo</name>
    <name type="common">Chromophytic alga</name>
    <name type="synonym">Heterosigma carterae</name>
    <dbReference type="NCBI Taxonomy" id="2829"/>
    <lineage>
        <taxon>Eukaryota</taxon>
        <taxon>Sar</taxon>
        <taxon>Stramenopiles</taxon>
        <taxon>Ochrophyta</taxon>
        <taxon>Raphidophyceae</taxon>
        <taxon>Chattonellales</taxon>
        <taxon>Chattonellaceae</taxon>
        <taxon>Heterosigma</taxon>
    </lineage>
</organism>
<keyword evidence="1" id="KW-0812">Transmembrane</keyword>
<evidence type="ECO:0000313" key="2">
    <source>
        <dbReference type="EMBL" id="CAE0634608.1"/>
    </source>
</evidence>
<protein>
    <submittedName>
        <fullName evidence="2">Uncharacterized protein</fullName>
    </submittedName>
</protein>
<feature type="transmembrane region" description="Helical" evidence="1">
    <location>
        <begin position="100"/>
        <end position="118"/>
    </location>
</feature>
<dbReference type="AlphaFoldDB" id="A0A7S3XWZ3"/>
<evidence type="ECO:0000256" key="1">
    <source>
        <dbReference type="SAM" id="Phobius"/>
    </source>
</evidence>
<sequence>MNLAEALGAVSRSFSRNLTFLLFMVSSSLTCIGMRFKRYTPSMVAIVLVVALGEIGAHKVDRHAALQNMMSEGDGTFQNVSDRAMRAAVLTNSLKTYTEFMKKGVLLNVFLGFALAAVDFLDLLFPAASVAFMNCAVFTTTFIIQKKMVNFLHPRSPSYLHQQASTLYQRASVREPAILGSSTLAIVRAFCWRRAVNAGRQEAVAARVFPGVVSVCGDNVAEIKEVEKKEMEEMDSIMEVQASAH</sequence>
<gene>
    <name evidence="2" type="ORF">HAKA00212_LOCUS13348</name>
</gene>
<dbReference type="EMBL" id="HBIU01028952">
    <property type="protein sequence ID" value="CAE0634608.1"/>
    <property type="molecule type" value="Transcribed_RNA"/>
</dbReference>
<feature type="transmembrane region" description="Helical" evidence="1">
    <location>
        <begin position="18"/>
        <end position="36"/>
    </location>
</feature>
<reference evidence="2" key="1">
    <citation type="submission" date="2021-01" db="EMBL/GenBank/DDBJ databases">
        <authorList>
            <person name="Corre E."/>
            <person name="Pelletier E."/>
            <person name="Niang G."/>
            <person name="Scheremetjew M."/>
            <person name="Finn R."/>
            <person name="Kale V."/>
            <person name="Holt S."/>
            <person name="Cochrane G."/>
            <person name="Meng A."/>
            <person name="Brown T."/>
            <person name="Cohen L."/>
        </authorList>
    </citation>
    <scope>NUCLEOTIDE SEQUENCE</scope>
    <source>
        <strain evidence="2">CCMP3107</strain>
    </source>
</reference>
<proteinExistence type="predicted"/>
<keyword evidence="1" id="KW-1133">Transmembrane helix</keyword>
<feature type="transmembrane region" description="Helical" evidence="1">
    <location>
        <begin position="124"/>
        <end position="144"/>
    </location>
</feature>